<dbReference type="InterPro" id="IPR002168">
    <property type="entry name" value="Lipase_GDXG_HIS_AS"/>
</dbReference>
<evidence type="ECO:0000256" key="1">
    <source>
        <dbReference type="ARBA" id="ARBA00010515"/>
    </source>
</evidence>
<dbReference type="Gene3D" id="3.40.50.1820">
    <property type="entry name" value="alpha/beta hydrolase"/>
    <property type="match status" value="1"/>
</dbReference>
<evidence type="ECO:0000256" key="2">
    <source>
        <dbReference type="ARBA" id="ARBA00022801"/>
    </source>
</evidence>
<proteinExistence type="inferred from homology"/>
<dbReference type="InterPro" id="IPR029058">
    <property type="entry name" value="AB_hydrolase_fold"/>
</dbReference>
<comment type="similarity">
    <text evidence="1">Belongs to the 'GDXG' lipolytic enzyme family.</text>
</comment>
<dbReference type="RefSeq" id="WP_181610309.1">
    <property type="nucleotide sequence ID" value="NZ_BAABAM010000002.1"/>
</dbReference>
<dbReference type="SUPFAM" id="SSF53474">
    <property type="entry name" value="alpha/beta-Hydrolases"/>
    <property type="match status" value="1"/>
</dbReference>
<dbReference type="GO" id="GO:0016787">
    <property type="term" value="F:hydrolase activity"/>
    <property type="evidence" value="ECO:0007669"/>
    <property type="project" value="UniProtKB-KW"/>
</dbReference>
<protein>
    <submittedName>
        <fullName evidence="4">Acetyl esterase/lipase</fullName>
    </submittedName>
</protein>
<comment type="caution">
    <text evidence="4">The sequence shown here is derived from an EMBL/GenBank/DDBJ whole genome shotgun (WGS) entry which is preliminary data.</text>
</comment>
<accession>A0A7W0CHW4</accession>
<reference evidence="4 5" key="1">
    <citation type="submission" date="2020-07" db="EMBL/GenBank/DDBJ databases">
        <title>Genomic Encyclopedia of Type Strains, Phase IV (KMG-IV): sequencing the most valuable type-strain genomes for metagenomic binning, comparative biology and taxonomic classification.</title>
        <authorList>
            <person name="Goeker M."/>
        </authorList>
    </citation>
    <scope>NUCLEOTIDE SEQUENCE [LARGE SCALE GENOMIC DNA]</scope>
    <source>
        <strain evidence="4 5">DSM 45533</strain>
    </source>
</reference>
<evidence type="ECO:0000313" key="5">
    <source>
        <dbReference type="Proteomes" id="UP000530928"/>
    </source>
</evidence>
<feature type="domain" description="Alpha/beta hydrolase fold-3" evidence="3">
    <location>
        <begin position="95"/>
        <end position="289"/>
    </location>
</feature>
<evidence type="ECO:0000259" key="3">
    <source>
        <dbReference type="Pfam" id="PF07859"/>
    </source>
</evidence>
<name>A0A7W0CHW4_9ACTN</name>
<keyword evidence="2" id="KW-0378">Hydrolase</keyword>
<gene>
    <name evidence="4" type="ORF">HNR30_002863</name>
</gene>
<dbReference type="PANTHER" id="PTHR48081">
    <property type="entry name" value="AB HYDROLASE SUPERFAMILY PROTEIN C4A8.06C"/>
    <property type="match status" value="1"/>
</dbReference>
<dbReference type="PROSITE" id="PS01173">
    <property type="entry name" value="LIPASE_GDXG_HIS"/>
    <property type="match status" value="1"/>
</dbReference>
<evidence type="ECO:0000313" key="4">
    <source>
        <dbReference type="EMBL" id="MBA2891522.1"/>
    </source>
</evidence>
<organism evidence="4 5">
    <name type="scientific">Nonomuraea soli</name>
    <dbReference type="NCBI Taxonomy" id="1032476"/>
    <lineage>
        <taxon>Bacteria</taxon>
        <taxon>Bacillati</taxon>
        <taxon>Actinomycetota</taxon>
        <taxon>Actinomycetes</taxon>
        <taxon>Streptosporangiales</taxon>
        <taxon>Streptosporangiaceae</taxon>
        <taxon>Nonomuraea</taxon>
    </lineage>
</organism>
<dbReference type="PANTHER" id="PTHR48081:SF8">
    <property type="entry name" value="ALPHA_BETA HYDROLASE FOLD-3 DOMAIN-CONTAINING PROTEIN-RELATED"/>
    <property type="match status" value="1"/>
</dbReference>
<keyword evidence="5" id="KW-1185">Reference proteome</keyword>
<dbReference type="InterPro" id="IPR013094">
    <property type="entry name" value="AB_hydrolase_3"/>
</dbReference>
<sequence>MAQARLNPRPDPRLAPLVEATRAFYARRGTGRGPSNGDELRAIRASAKPPAPSDPPATVELIDGTVPVRIHLPATPTAGHGRPAVQFAQATGVFLDIHGGGFYSGSAAASDVRNRLLADTLGIVVVSVDYRLAPENPWPAAPDDCETAAMWLAGNAATLFGTDRLAIGGFSAGATLAMTTLVRLRDRGMAAFRAAVLQFGTYDLSGLTPSGRLIADEYFIEAYAGSEQDRTQPDLSPIYADPAGLPPALIIVGEDDILLGDNLAMAARLSSAGVDVDLRVYPAAPHGFTGHATPMAEAALDDLHTWLGARLRRG</sequence>
<dbReference type="AlphaFoldDB" id="A0A7W0CHW4"/>
<dbReference type="Pfam" id="PF07859">
    <property type="entry name" value="Abhydrolase_3"/>
    <property type="match status" value="1"/>
</dbReference>
<dbReference type="Proteomes" id="UP000530928">
    <property type="component" value="Unassembled WGS sequence"/>
</dbReference>
<dbReference type="InterPro" id="IPR050300">
    <property type="entry name" value="GDXG_lipolytic_enzyme"/>
</dbReference>
<dbReference type="EMBL" id="JACDUR010000003">
    <property type="protein sequence ID" value="MBA2891522.1"/>
    <property type="molecule type" value="Genomic_DNA"/>
</dbReference>